<dbReference type="PANTHER" id="PTHR11247:SF27">
    <property type="entry name" value="LYSOSOMAL THIOESTERASE PPT2"/>
    <property type="match status" value="1"/>
</dbReference>
<evidence type="ECO:0000256" key="3">
    <source>
        <dbReference type="ARBA" id="ARBA00022801"/>
    </source>
</evidence>
<reference evidence="9 10" key="1">
    <citation type="submission" date="2011-02" db="EMBL/GenBank/DDBJ databases">
        <title>The Genome Sequence of Sphaeroforma arctica JP610.</title>
        <authorList>
            <consortium name="The Broad Institute Genome Sequencing Platform"/>
            <person name="Russ C."/>
            <person name="Cuomo C."/>
            <person name="Young S.K."/>
            <person name="Zeng Q."/>
            <person name="Gargeya S."/>
            <person name="Alvarado L."/>
            <person name="Berlin A."/>
            <person name="Chapman S.B."/>
            <person name="Chen Z."/>
            <person name="Freedman E."/>
            <person name="Gellesch M."/>
            <person name="Goldberg J."/>
            <person name="Griggs A."/>
            <person name="Gujja S."/>
            <person name="Heilman E."/>
            <person name="Heiman D."/>
            <person name="Howarth C."/>
            <person name="Mehta T."/>
            <person name="Neiman D."/>
            <person name="Pearson M."/>
            <person name="Roberts A."/>
            <person name="Saif S."/>
            <person name="Shea T."/>
            <person name="Shenoy N."/>
            <person name="Sisk P."/>
            <person name="Stolte C."/>
            <person name="Sykes S."/>
            <person name="White J."/>
            <person name="Yandava C."/>
            <person name="Burger G."/>
            <person name="Gray M.W."/>
            <person name="Holland P.W.H."/>
            <person name="King N."/>
            <person name="Lang F.B.F."/>
            <person name="Roger A.J."/>
            <person name="Ruiz-Trillo I."/>
            <person name="Haas B."/>
            <person name="Nusbaum C."/>
            <person name="Birren B."/>
        </authorList>
    </citation>
    <scope>NUCLEOTIDE SEQUENCE [LARGE SCALE GENOMIC DNA]</scope>
    <source>
        <strain evidence="9 10">JP610</strain>
    </source>
</reference>
<dbReference type="AlphaFoldDB" id="A0A0L0F2T5"/>
<dbReference type="EC" id="3.1.2.2" evidence="6"/>
<sequence>MMSSFHPLWKQAEGIKQYIRATIAADTTDSFSAGYHLVCHSQGALTCRAVVETMDDHHIHTFVSLAGPQMGIYGPYGPMKSIWAEVC</sequence>
<evidence type="ECO:0000256" key="7">
    <source>
        <dbReference type="ARBA" id="ARBA00093223"/>
    </source>
</evidence>
<evidence type="ECO:0000256" key="4">
    <source>
        <dbReference type="ARBA" id="ARBA00023180"/>
    </source>
</evidence>
<dbReference type="GeneID" id="25917041"/>
<dbReference type="Proteomes" id="UP000054560">
    <property type="component" value="Unassembled WGS sequence"/>
</dbReference>
<protein>
    <recommendedName>
        <fullName evidence="6">palmitoyl-CoA hydrolase</fullName>
        <ecNumber evidence="6">3.1.2.2</ecNumber>
    </recommendedName>
</protein>
<evidence type="ECO:0000256" key="5">
    <source>
        <dbReference type="ARBA" id="ARBA00023228"/>
    </source>
</evidence>
<dbReference type="GO" id="GO:0005764">
    <property type="term" value="C:lysosome"/>
    <property type="evidence" value="ECO:0007669"/>
    <property type="project" value="UniProtKB-SubCell"/>
</dbReference>
<proteinExistence type="predicted"/>
<keyword evidence="4" id="KW-0325">Glycoprotein</keyword>
<dbReference type="Pfam" id="PF02089">
    <property type="entry name" value="Palm_thioest"/>
    <property type="match status" value="1"/>
</dbReference>
<evidence type="ECO:0000313" key="9">
    <source>
        <dbReference type="EMBL" id="KNC70931.1"/>
    </source>
</evidence>
<keyword evidence="3" id="KW-0378">Hydrolase</keyword>
<keyword evidence="10" id="KW-1185">Reference proteome</keyword>
<evidence type="ECO:0000256" key="2">
    <source>
        <dbReference type="ARBA" id="ARBA00022729"/>
    </source>
</evidence>
<dbReference type="PANTHER" id="PTHR11247">
    <property type="entry name" value="PALMITOYL-PROTEIN THIOESTERASE/DOLICHYLDIPHOSPHATASE 1"/>
    <property type="match status" value="1"/>
</dbReference>
<dbReference type="RefSeq" id="XP_014144833.1">
    <property type="nucleotide sequence ID" value="XM_014289358.1"/>
</dbReference>
<evidence type="ECO:0000256" key="6">
    <source>
        <dbReference type="ARBA" id="ARBA00038848"/>
    </source>
</evidence>
<comment type="subcellular location">
    <subcellularLocation>
        <location evidence="1">Lysosome</location>
    </subcellularLocation>
</comment>
<dbReference type="InterPro" id="IPR029058">
    <property type="entry name" value="AB_hydrolase_fold"/>
</dbReference>
<organism evidence="9 10">
    <name type="scientific">Sphaeroforma arctica JP610</name>
    <dbReference type="NCBI Taxonomy" id="667725"/>
    <lineage>
        <taxon>Eukaryota</taxon>
        <taxon>Ichthyosporea</taxon>
        <taxon>Ichthyophonida</taxon>
        <taxon>Sphaeroforma</taxon>
    </lineage>
</organism>
<dbReference type="EMBL" id="KQ249914">
    <property type="protein sequence ID" value="KNC70931.1"/>
    <property type="molecule type" value="Genomic_DNA"/>
</dbReference>
<dbReference type="OrthoDB" id="155976at2759"/>
<dbReference type="STRING" id="667725.A0A0L0F2T5"/>
<name>A0A0L0F2T5_9EUKA</name>
<evidence type="ECO:0000256" key="8">
    <source>
        <dbReference type="ARBA" id="ARBA00093353"/>
    </source>
</evidence>
<comment type="catalytic activity">
    <reaction evidence="7">
        <text>S-hexadecanoyl-N-acetylcysteamine + H2O = N-acetylcysteamine + hexadecanoate + H(+)</text>
        <dbReference type="Rhea" id="RHEA:84099"/>
        <dbReference type="ChEBI" id="CHEBI:7896"/>
        <dbReference type="ChEBI" id="CHEBI:15377"/>
        <dbReference type="ChEBI" id="CHEBI:15378"/>
        <dbReference type="ChEBI" id="CHEBI:74410"/>
        <dbReference type="ChEBI" id="CHEBI:233601"/>
    </reaction>
</comment>
<evidence type="ECO:0000313" key="10">
    <source>
        <dbReference type="Proteomes" id="UP000054560"/>
    </source>
</evidence>
<keyword evidence="2" id="KW-0732">Signal</keyword>
<gene>
    <name evidence="9" type="ORF">SARC_16537</name>
</gene>
<dbReference type="SUPFAM" id="SSF53474">
    <property type="entry name" value="alpha/beta-Hydrolases"/>
    <property type="match status" value="1"/>
</dbReference>
<accession>A0A0L0F2T5</accession>
<keyword evidence="5" id="KW-0458">Lysosome</keyword>
<dbReference type="GO" id="GO:0016790">
    <property type="term" value="F:thiolester hydrolase activity"/>
    <property type="evidence" value="ECO:0007669"/>
    <property type="project" value="TreeGrafter"/>
</dbReference>
<comment type="function">
    <text evidence="8">Catalyzes the cleavage of thioester bonds from S-palmitoyl-CoA or S-palmitoyl-N-acetylcysteamine (unbranched structures) but does not have activity against palmitoylcysteine or palmitoylated proteins, branched structures or bulky head groups. Conversely, hydrolyzes both long and short chain fatty acyl-CoA substrate.</text>
</comment>
<dbReference type="Gene3D" id="3.40.50.1820">
    <property type="entry name" value="alpha/beta hydrolase"/>
    <property type="match status" value="1"/>
</dbReference>
<evidence type="ECO:0000256" key="1">
    <source>
        <dbReference type="ARBA" id="ARBA00004371"/>
    </source>
</evidence>
<dbReference type="eggNOG" id="KOG2541">
    <property type="taxonomic scope" value="Eukaryota"/>
</dbReference>